<dbReference type="OrthoDB" id="7068897at2"/>
<gene>
    <name evidence="2" type="ORF">DFQ59_10616</name>
</gene>
<protein>
    <submittedName>
        <fullName evidence="2">Uncharacterized protein DUF3613</fullName>
    </submittedName>
</protein>
<comment type="caution">
    <text evidence="2">The sequence shown here is derived from an EMBL/GenBank/DDBJ whole genome shotgun (WGS) entry which is preliminary data.</text>
</comment>
<evidence type="ECO:0000313" key="3">
    <source>
        <dbReference type="Proteomes" id="UP000252707"/>
    </source>
</evidence>
<proteinExistence type="predicted"/>
<keyword evidence="1" id="KW-0732">Signal</keyword>
<name>A0A369CD89_9GAMM</name>
<organism evidence="2 3">
    <name type="scientific">Thioalbus denitrificans</name>
    <dbReference type="NCBI Taxonomy" id="547122"/>
    <lineage>
        <taxon>Bacteria</taxon>
        <taxon>Pseudomonadati</taxon>
        <taxon>Pseudomonadota</taxon>
        <taxon>Gammaproteobacteria</taxon>
        <taxon>Chromatiales</taxon>
        <taxon>Ectothiorhodospiraceae</taxon>
        <taxon>Thioalbus</taxon>
    </lineage>
</organism>
<dbReference type="Proteomes" id="UP000252707">
    <property type="component" value="Unassembled WGS sequence"/>
</dbReference>
<evidence type="ECO:0000313" key="2">
    <source>
        <dbReference type="EMBL" id="RCX29784.1"/>
    </source>
</evidence>
<feature type="chain" id="PRO_5016777294" evidence="1">
    <location>
        <begin position="23"/>
        <end position="105"/>
    </location>
</feature>
<feature type="signal peptide" evidence="1">
    <location>
        <begin position="1"/>
        <end position="22"/>
    </location>
</feature>
<dbReference type="RefSeq" id="WP_114280007.1">
    <property type="nucleotide sequence ID" value="NZ_QPJY01000006.1"/>
</dbReference>
<sequence length="105" mass="11108">MHIRLPLAVAMLLTLPSVSALGGECEPAPVSAFTADPGPLDPARVGESTRAWLNFQCSGQAAGTAHPQPGAAATRTYARYLNSFGHPIPEFYQREGFIKGGGTRR</sequence>
<dbReference type="Pfam" id="PF12266">
    <property type="entry name" value="DUF3613"/>
    <property type="match status" value="1"/>
</dbReference>
<dbReference type="InterPro" id="IPR022053">
    <property type="entry name" value="DUF3613"/>
</dbReference>
<keyword evidence="3" id="KW-1185">Reference proteome</keyword>
<dbReference type="AlphaFoldDB" id="A0A369CD89"/>
<evidence type="ECO:0000256" key="1">
    <source>
        <dbReference type="SAM" id="SignalP"/>
    </source>
</evidence>
<accession>A0A369CD89</accession>
<reference evidence="2 3" key="1">
    <citation type="submission" date="2018-07" db="EMBL/GenBank/DDBJ databases">
        <title>Genomic Encyclopedia of Type Strains, Phase IV (KMG-IV): sequencing the most valuable type-strain genomes for metagenomic binning, comparative biology and taxonomic classification.</title>
        <authorList>
            <person name="Goeker M."/>
        </authorList>
    </citation>
    <scope>NUCLEOTIDE SEQUENCE [LARGE SCALE GENOMIC DNA]</scope>
    <source>
        <strain evidence="2 3">DSM 26407</strain>
    </source>
</reference>
<dbReference type="EMBL" id="QPJY01000006">
    <property type="protein sequence ID" value="RCX29784.1"/>
    <property type="molecule type" value="Genomic_DNA"/>
</dbReference>